<dbReference type="EMBL" id="KE524999">
    <property type="protein sequence ID" value="KFB39832.1"/>
    <property type="molecule type" value="Genomic_DNA"/>
</dbReference>
<proteinExistence type="predicted"/>
<protein>
    <submittedName>
        <fullName evidence="2 3">Transmembrane epididymal protein 1-like isoform 3</fullName>
    </submittedName>
</protein>
<evidence type="ECO:0000313" key="2">
    <source>
        <dbReference type="EMBL" id="KFB39832.1"/>
    </source>
</evidence>
<evidence type="ECO:0000313" key="4">
    <source>
        <dbReference type="Proteomes" id="UP000030765"/>
    </source>
</evidence>
<dbReference type="Proteomes" id="UP000030765">
    <property type="component" value="Unassembled WGS sequence"/>
</dbReference>
<name>A0A084VPD8_ANOSI</name>
<evidence type="ECO:0000313" key="3">
    <source>
        <dbReference type="EnsemblMetazoa" id="ASIC007202-PA"/>
    </source>
</evidence>
<dbReference type="EnsemblMetazoa" id="ASIC007202-RA">
    <property type="protein sequence ID" value="ASIC007202-PA"/>
    <property type="gene ID" value="ASIC007202"/>
</dbReference>
<feature type="transmembrane region" description="Helical" evidence="1">
    <location>
        <begin position="75"/>
        <end position="93"/>
    </location>
</feature>
<organism evidence="2">
    <name type="scientific">Anopheles sinensis</name>
    <name type="common">Mosquito</name>
    <dbReference type="NCBI Taxonomy" id="74873"/>
    <lineage>
        <taxon>Eukaryota</taxon>
        <taxon>Metazoa</taxon>
        <taxon>Ecdysozoa</taxon>
        <taxon>Arthropoda</taxon>
        <taxon>Hexapoda</taxon>
        <taxon>Insecta</taxon>
        <taxon>Pterygota</taxon>
        <taxon>Neoptera</taxon>
        <taxon>Endopterygota</taxon>
        <taxon>Diptera</taxon>
        <taxon>Nematocera</taxon>
        <taxon>Culicoidea</taxon>
        <taxon>Culicidae</taxon>
        <taxon>Anophelinae</taxon>
        <taxon>Anopheles</taxon>
    </lineage>
</organism>
<reference evidence="2 4" key="1">
    <citation type="journal article" date="2014" name="BMC Genomics">
        <title>Genome sequence of Anopheles sinensis provides insight into genetics basis of mosquito competence for malaria parasites.</title>
        <authorList>
            <person name="Zhou D."/>
            <person name="Zhang D."/>
            <person name="Ding G."/>
            <person name="Shi L."/>
            <person name="Hou Q."/>
            <person name="Ye Y."/>
            <person name="Xu Y."/>
            <person name="Zhou H."/>
            <person name="Xiong C."/>
            <person name="Li S."/>
            <person name="Yu J."/>
            <person name="Hong S."/>
            <person name="Yu X."/>
            <person name="Zou P."/>
            <person name="Chen C."/>
            <person name="Chang X."/>
            <person name="Wang W."/>
            <person name="Lv Y."/>
            <person name="Sun Y."/>
            <person name="Ma L."/>
            <person name="Shen B."/>
            <person name="Zhu C."/>
        </authorList>
    </citation>
    <scope>NUCLEOTIDE SEQUENCE [LARGE SCALE GENOMIC DNA]</scope>
</reference>
<keyword evidence="1" id="KW-1133">Transmembrane helix</keyword>
<dbReference type="VEuPathDB" id="VectorBase:ASIC007202"/>
<reference evidence="3" key="2">
    <citation type="submission" date="2020-05" db="UniProtKB">
        <authorList>
            <consortium name="EnsemblMetazoa"/>
        </authorList>
    </citation>
    <scope>IDENTIFICATION</scope>
</reference>
<dbReference type="AlphaFoldDB" id="A0A084VPD8"/>
<accession>A0A084VPD8</accession>
<dbReference type="EMBL" id="ATLV01015000">
    <property type="status" value="NOT_ANNOTATED_CDS"/>
    <property type="molecule type" value="Genomic_DNA"/>
</dbReference>
<keyword evidence="1 2" id="KW-0812">Transmembrane</keyword>
<keyword evidence="4" id="KW-1185">Reference proteome</keyword>
<sequence length="108" mass="11665">MDCRSHRFAVTTTPSLPPPGRVDSICGFEASSAKPSSATDGFPRLLRHRTDGRVGWLDGCADFSSHTEPTVWPGLVRRLVACLFFSMLLLMLLPDAAAASLSRHQPAA</sequence>
<keyword evidence="1" id="KW-0472">Membrane</keyword>
<evidence type="ECO:0000256" key="1">
    <source>
        <dbReference type="SAM" id="Phobius"/>
    </source>
</evidence>
<gene>
    <name evidence="2" type="ORF">ZHAS_00007202</name>
</gene>